<feature type="domain" description="HAMP" evidence="17">
    <location>
        <begin position="179"/>
        <end position="231"/>
    </location>
</feature>
<dbReference type="Gene3D" id="1.10.287.130">
    <property type="match status" value="1"/>
</dbReference>
<organism evidence="18 19">
    <name type="scientific">Hirschia baltica (strain ATCC 49814 / DSM 5838 / IFAM 1418)</name>
    <dbReference type="NCBI Taxonomy" id="582402"/>
    <lineage>
        <taxon>Bacteria</taxon>
        <taxon>Pseudomonadati</taxon>
        <taxon>Pseudomonadota</taxon>
        <taxon>Alphaproteobacteria</taxon>
        <taxon>Hyphomonadales</taxon>
        <taxon>Hyphomonadaceae</taxon>
        <taxon>Hirschia</taxon>
    </lineage>
</organism>
<dbReference type="SMART" id="SM00387">
    <property type="entry name" value="HATPase_c"/>
    <property type="match status" value="1"/>
</dbReference>
<evidence type="ECO:0000256" key="15">
    <source>
        <dbReference type="SAM" id="Phobius"/>
    </source>
</evidence>
<sequence length="441" mass="48824">MRLSRFFPRGYLVRSYLIVILPIGLLIAAMTTMFFASHVKEVNRRLALSISSEIDVLISAANSDRDLFQKISTQFDIADLMQTRITSTPPIMSVDSSCCGVLKDTLEDTLPNRFNIERLPDNGLIRIQYALDTPEDNIGEVLVIEFPRKRAVMITAHIFIFWTFILSGVLLLIAHGFLRNHVRSILNLADAADAFGRGEDAPHFKPSGAREVRKAARSVIRMRNRIHRYVDQRTQMLAAVSHDIRTPLTRLKLELALLKNIKGVDLTAAKADILEMEQMLDGYLAFARGEADEPTIEFDAVELVNQAFHAASNRARITLNAPEHLLMRGRPLALKRAIANLANNAADHADTVYIHITQAPGLVKICVEDNGPGIDSDNYNEALKPFGRLDAARNQNKSGVGLGLSIANDVAQAHGGFLKLERSELGGLSAAMNMPTSSRRL</sequence>
<keyword evidence="19" id="KW-1185">Reference proteome</keyword>
<dbReference type="InterPro" id="IPR005467">
    <property type="entry name" value="His_kinase_dom"/>
</dbReference>
<dbReference type="PROSITE" id="PS50885">
    <property type="entry name" value="HAMP"/>
    <property type="match status" value="1"/>
</dbReference>
<dbReference type="EMBL" id="CP001678">
    <property type="protein sequence ID" value="ACT58015.1"/>
    <property type="molecule type" value="Genomic_DNA"/>
</dbReference>
<feature type="transmembrane region" description="Helical" evidence="15">
    <location>
        <begin position="15"/>
        <end position="36"/>
    </location>
</feature>
<evidence type="ECO:0000259" key="17">
    <source>
        <dbReference type="PROSITE" id="PS50885"/>
    </source>
</evidence>
<feature type="transmembrane region" description="Helical" evidence="15">
    <location>
        <begin position="158"/>
        <end position="178"/>
    </location>
</feature>
<evidence type="ECO:0000256" key="10">
    <source>
        <dbReference type="ARBA" id="ARBA00022777"/>
    </source>
</evidence>
<evidence type="ECO:0000256" key="2">
    <source>
        <dbReference type="ARBA" id="ARBA00004429"/>
    </source>
</evidence>
<dbReference type="InterPro" id="IPR003660">
    <property type="entry name" value="HAMP_dom"/>
</dbReference>
<dbReference type="Proteomes" id="UP000002745">
    <property type="component" value="Chromosome"/>
</dbReference>
<dbReference type="SUPFAM" id="SSF55874">
    <property type="entry name" value="ATPase domain of HSP90 chaperone/DNA topoisomerase II/histidine kinase"/>
    <property type="match status" value="1"/>
</dbReference>
<dbReference type="STRING" id="582402.Hbal_0313"/>
<keyword evidence="9" id="KW-0547">Nucleotide-binding</keyword>
<protein>
    <recommendedName>
        <fullName evidence="3">histidine kinase</fullName>
        <ecNumber evidence="3">2.7.13.3</ecNumber>
    </recommendedName>
</protein>
<dbReference type="PRINTS" id="PR00344">
    <property type="entry name" value="BCTRLSENSOR"/>
</dbReference>
<name>C6XLV9_HIRBI</name>
<keyword evidence="4" id="KW-1003">Cell membrane</keyword>
<dbReference type="SUPFAM" id="SSF47384">
    <property type="entry name" value="Homodimeric domain of signal transducing histidine kinase"/>
    <property type="match status" value="1"/>
</dbReference>
<evidence type="ECO:0000256" key="8">
    <source>
        <dbReference type="ARBA" id="ARBA00022692"/>
    </source>
</evidence>
<evidence type="ECO:0000256" key="13">
    <source>
        <dbReference type="ARBA" id="ARBA00023012"/>
    </source>
</evidence>
<evidence type="ECO:0000256" key="7">
    <source>
        <dbReference type="ARBA" id="ARBA00022679"/>
    </source>
</evidence>
<keyword evidence="7" id="KW-0808">Transferase</keyword>
<comment type="catalytic activity">
    <reaction evidence="1">
        <text>ATP + protein L-histidine = ADP + protein N-phospho-L-histidine.</text>
        <dbReference type="EC" id="2.7.13.3"/>
    </reaction>
</comment>
<dbReference type="HOGENOM" id="CLU_000445_89_27_5"/>
<dbReference type="InterPro" id="IPR004358">
    <property type="entry name" value="Sig_transdc_His_kin-like_C"/>
</dbReference>
<dbReference type="InterPro" id="IPR003661">
    <property type="entry name" value="HisK_dim/P_dom"/>
</dbReference>
<comment type="subcellular location">
    <subcellularLocation>
        <location evidence="2">Cell inner membrane</location>
        <topology evidence="2">Multi-pass membrane protein</topology>
    </subcellularLocation>
</comment>
<evidence type="ECO:0000256" key="6">
    <source>
        <dbReference type="ARBA" id="ARBA00022553"/>
    </source>
</evidence>
<dbReference type="PROSITE" id="PS50109">
    <property type="entry name" value="HIS_KIN"/>
    <property type="match status" value="1"/>
</dbReference>
<dbReference type="AlphaFoldDB" id="C6XLV9"/>
<accession>C6XLV9</accession>
<evidence type="ECO:0000256" key="11">
    <source>
        <dbReference type="ARBA" id="ARBA00022840"/>
    </source>
</evidence>
<dbReference type="InterPro" id="IPR036890">
    <property type="entry name" value="HATPase_C_sf"/>
</dbReference>
<evidence type="ECO:0000256" key="9">
    <source>
        <dbReference type="ARBA" id="ARBA00022741"/>
    </source>
</evidence>
<dbReference type="GO" id="GO:0005524">
    <property type="term" value="F:ATP binding"/>
    <property type="evidence" value="ECO:0007669"/>
    <property type="project" value="UniProtKB-KW"/>
</dbReference>
<dbReference type="GO" id="GO:0000155">
    <property type="term" value="F:phosphorelay sensor kinase activity"/>
    <property type="evidence" value="ECO:0007669"/>
    <property type="project" value="InterPro"/>
</dbReference>
<keyword evidence="11" id="KW-0067">ATP-binding</keyword>
<keyword evidence="6" id="KW-0597">Phosphoprotein</keyword>
<dbReference type="EC" id="2.7.13.3" evidence="3"/>
<evidence type="ECO:0000256" key="4">
    <source>
        <dbReference type="ARBA" id="ARBA00022475"/>
    </source>
</evidence>
<evidence type="ECO:0000256" key="1">
    <source>
        <dbReference type="ARBA" id="ARBA00000085"/>
    </source>
</evidence>
<dbReference type="KEGG" id="hba:Hbal_0313"/>
<keyword evidence="5" id="KW-0997">Cell inner membrane</keyword>
<evidence type="ECO:0000256" key="14">
    <source>
        <dbReference type="ARBA" id="ARBA00023136"/>
    </source>
</evidence>
<dbReference type="InterPro" id="IPR036097">
    <property type="entry name" value="HisK_dim/P_sf"/>
</dbReference>
<dbReference type="Pfam" id="PF00512">
    <property type="entry name" value="HisKA"/>
    <property type="match status" value="1"/>
</dbReference>
<evidence type="ECO:0000313" key="18">
    <source>
        <dbReference type="EMBL" id="ACT58015.1"/>
    </source>
</evidence>
<evidence type="ECO:0000313" key="19">
    <source>
        <dbReference type="Proteomes" id="UP000002745"/>
    </source>
</evidence>
<keyword evidence="14 15" id="KW-0472">Membrane</keyword>
<evidence type="ECO:0000259" key="16">
    <source>
        <dbReference type="PROSITE" id="PS50109"/>
    </source>
</evidence>
<keyword evidence="12 15" id="KW-1133">Transmembrane helix</keyword>
<dbReference type="SMART" id="SM00388">
    <property type="entry name" value="HisKA"/>
    <property type="match status" value="1"/>
</dbReference>
<dbReference type="InterPro" id="IPR003594">
    <property type="entry name" value="HATPase_dom"/>
</dbReference>
<keyword evidence="13" id="KW-0902">Two-component regulatory system</keyword>
<keyword evidence="10 18" id="KW-0418">Kinase</keyword>
<dbReference type="InterPro" id="IPR050980">
    <property type="entry name" value="2C_sensor_his_kinase"/>
</dbReference>
<dbReference type="CDD" id="cd00082">
    <property type="entry name" value="HisKA"/>
    <property type="match status" value="1"/>
</dbReference>
<gene>
    <name evidence="18" type="ordered locus">Hbal_0313</name>
</gene>
<dbReference type="Pfam" id="PF02518">
    <property type="entry name" value="HATPase_c"/>
    <property type="match status" value="1"/>
</dbReference>
<proteinExistence type="predicted"/>
<dbReference type="Gene3D" id="3.30.565.10">
    <property type="entry name" value="Histidine kinase-like ATPase, C-terminal domain"/>
    <property type="match status" value="1"/>
</dbReference>
<dbReference type="PANTHER" id="PTHR44936:SF5">
    <property type="entry name" value="SENSOR HISTIDINE KINASE ENVZ"/>
    <property type="match status" value="1"/>
</dbReference>
<dbReference type="eggNOG" id="COG2205">
    <property type="taxonomic scope" value="Bacteria"/>
</dbReference>
<dbReference type="GO" id="GO:0005886">
    <property type="term" value="C:plasma membrane"/>
    <property type="evidence" value="ECO:0007669"/>
    <property type="project" value="UniProtKB-SubCell"/>
</dbReference>
<reference evidence="19" key="1">
    <citation type="journal article" date="2011" name="J. Bacteriol.">
        <title>Genome sequences of eight morphologically diverse alphaproteobacteria.</title>
        <authorList>
            <consortium name="US DOE Joint Genome Institute"/>
            <person name="Brown P.J."/>
            <person name="Kysela D.T."/>
            <person name="Buechlein A."/>
            <person name="Hemmerich C."/>
            <person name="Brun Y.V."/>
        </authorList>
    </citation>
    <scope>NUCLEOTIDE SEQUENCE [LARGE SCALE GENOMIC DNA]</scope>
    <source>
        <strain evidence="19">ATCC 49814 / DSM 5838 / IFAM 1418</strain>
    </source>
</reference>
<dbReference type="PANTHER" id="PTHR44936">
    <property type="entry name" value="SENSOR PROTEIN CREC"/>
    <property type="match status" value="1"/>
</dbReference>
<dbReference type="RefSeq" id="WP_012778173.1">
    <property type="nucleotide sequence ID" value="NC_012982.1"/>
</dbReference>
<feature type="domain" description="Histidine kinase" evidence="16">
    <location>
        <begin position="239"/>
        <end position="438"/>
    </location>
</feature>
<evidence type="ECO:0000256" key="5">
    <source>
        <dbReference type="ARBA" id="ARBA00022519"/>
    </source>
</evidence>
<keyword evidence="8 15" id="KW-0812">Transmembrane</keyword>
<evidence type="ECO:0000256" key="3">
    <source>
        <dbReference type="ARBA" id="ARBA00012438"/>
    </source>
</evidence>
<evidence type="ECO:0000256" key="12">
    <source>
        <dbReference type="ARBA" id="ARBA00022989"/>
    </source>
</evidence>